<sequence>MPSICKTVNRYLDYLPGAGSERLFHMDLNPPRKNAWRAVSCPDSWIKDTDAGRRVPRCPESDQPQWTGYVSGDTTPYGPYPALLSGNPPNPKKPDEPNYNRLGRYEV</sequence>
<name>A0A1J7JN17_9PEZI</name>
<organism evidence="2 3">
    <name type="scientific">Coniochaeta ligniaria NRRL 30616</name>
    <dbReference type="NCBI Taxonomy" id="1408157"/>
    <lineage>
        <taxon>Eukaryota</taxon>
        <taxon>Fungi</taxon>
        <taxon>Dikarya</taxon>
        <taxon>Ascomycota</taxon>
        <taxon>Pezizomycotina</taxon>
        <taxon>Sordariomycetes</taxon>
        <taxon>Sordariomycetidae</taxon>
        <taxon>Coniochaetales</taxon>
        <taxon>Coniochaetaceae</taxon>
        <taxon>Coniochaeta</taxon>
    </lineage>
</organism>
<reference evidence="2 3" key="1">
    <citation type="submission" date="2016-10" db="EMBL/GenBank/DDBJ databases">
        <title>Draft genome sequence of Coniochaeta ligniaria NRRL30616, a lignocellulolytic fungus for bioabatement of inhibitors in plant biomass hydrolysates.</title>
        <authorList>
            <consortium name="DOE Joint Genome Institute"/>
            <person name="Jimenez D.J."/>
            <person name="Hector R.E."/>
            <person name="Riley R."/>
            <person name="Sun H."/>
            <person name="Grigoriev I.V."/>
            <person name="Van Elsas J.D."/>
            <person name="Nichols N.N."/>
        </authorList>
    </citation>
    <scope>NUCLEOTIDE SEQUENCE [LARGE SCALE GENOMIC DNA]</scope>
    <source>
        <strain evidence="2 3">NRRL 30616</strain>
    </source>
</reference>
<feature type="region of interest" description="Disordered" evidence="1">
    <location>
        <begin position="50"/>
        <end position="107"/>
    </location>
</feature>
<dbReference type="OrthoDB" id="4846896at2759"/>
<dbReference type="EMBL" id="KV875096">
    <property type="protein sequence ID" value="OIW31272.1"/>
    <property type="molecule type" value="Genomic_DNA"/>
</dbReference>
<evidence type="ECO:0000313" key="2">
    <source>
        <dbReference type="EMBL" id="OIW31272.1"/>
    </source>
</evidence>
<evidence type="ECO:0000256" key="1">
    <source>
        <dbReference type="SAM" id="MobiDB-lite"/>
    </source>
</evidence>
<dbReference type="InParanoid" id="A0A1J7JN17"/>
<accession>A0A1J7JN17</accession>
<feature type="compositionally biased region" description="Polar residues" evidence="1">
    <location>
        <begin position="62"/>
        <end position="74"/>
    </location>
</feature>
<gene>
    <name evidence="2" type="ORF">CONLIGDRAFT_701080</name>
</gene>
<keyword evidence="3" id="KW-1185">Reference proteome</keyword>
<dbReference type="Proteomes" id="UP000182658">
    <property type="component" value="Unassembled WGS sequence"/>
</dbReference>
<proteinExistence type="predicted"/>
<feature type="compositionally biased region" description="Basic and acidic residues" evidence="1">
    <location>
        <begin position="92"/>
        <end position="107"/>
    </location>
</feature>
<protein>
    <submittedName>
        <fullName evidence="2">Uncharacterized protein</fullName>
    </submittedName>
</protein>
<dbReference type="AlphaFoldDB" id="A0A1J7JN17"/>
<feature type="compositionally biased region" description="Basic and acidic residues" evidence="1">
    <location>
        <begin position="50"/>
        <end position="60"/>
    </location>
</feature>
<evidence type="ECO:0000313" key="3">
    <source>
        <dbReference type="Proteomes" id="UP000182658"/>
    </source>
</evidence>